<keyword evidence="3" id="KW-1185">Reference proteome</keyword>
<accession>A0AAD8NAK9</accession>
<dbReference type="SUPFAM" id="SSF50249">
    <property type="entry name" value="Nucleic acid-binding proteins"/>
    <property type="match status" value="2"/>
</dbReference>
<comment type="caution">
    <text evidence="2">The sequence shown here is derived from an EMBL/GenBank/DDBJ whole genome shotgun (WGS) entry which is preliminary data.</text>
</comment>
<name>A0AAD8NAK9_9APIA</name>
<reference evidence="2" key="2">
    <citation type="submission" date="2023-05" db="EMBL/GenBank/DDBJ databases">
        <authorList>
            <person name="Schelkunov M.I."/>
        </authorList>
    </citation>
    <scope>NUCLEOTIDE SEQUENCE</scope>
    <source>
        <strain evidence="2">Hsosn_3</strain>
        <tissue evidence="2">Leaf</tissue>
    </source>
</reference>
<dbReference type="InterPro" id="IPR012340">
    <property type="entry name" value="NA-bd_OB-fold"/>
</dbReference>
<protein>
    <recommendedName>
        <fullName evidence="4">Replication factor A C-terminal domain-containing protein</fullName>
    </recommendedName>
</protein>
<sequence>MIRIVELMHLLMRKYVRDWTKCHKKCKLVKQDVPHLAEYAFDLFPLEDVEKFIIDNRFLLDVIGIVDTNTPIIVYSKDDPKKSHLKFKITDGRYKLNITFFNEIGESFEKAFKDILEEPVVVIIAGGKANKYDGELYLTSFPATRFYLNPNNYSVPEVLNRFTFMNCEDETDTKLYTIEDIKQLNEAYIEKQILCALTVKKVEQQYNWYDNFCTNCDEEVNIVDGRFRCIVKCKRNIPLPDKRFRLCTVCSDNTGVIVVVFPDDEIQRITGKNVFEIENDDNQVVEDILFPPLLKDFEKKEYIVTLNISEENIRKSSNVYQAKKLLQPQEMGESCNTVGLTSPQKVYTPVTTEIQASEAPKEYSPPTEKSTNRTRGRKNKVFVKYDMDEATPIAKLKKT</sequence>
<feature type="region of interest" description="Disordered" evidence="1">
    <location>
        <begin position="353"/>
        <end position="380"/>
    </location>
</feature>
<reference evidence="2" key="1">
    <citation type="submission" date="2023-02" db="EMBL/GenBank/DDBJ databases">
        <title>Genome of toxic invasive species Heracleum sosnowskyi carries increased number of genes despite the absence of recent whole-genome duplications.</title>
        <authorList>
            <person name="Schelkunov M."/>
            <person name="Shtratnikova V."/>
            <person name="Makarenko M."/>
            <person name="Klepikova A."/>
            <person name="Omelchenko D."/>
            <person name="Novikova G."/>
            <person name="Obukhova E."/>
            <person name="Bogdanov V."/>
            <person name="Penin A."/>
            <person name="Logacheva M."/>
        </authorList>
    </citation>
    <scope>NUCLEOTIDE SEQUENCE</scope>
    <source>
        <strain evidence="2">Hsosn_3</strain>
        <tissue evidence="2">Leaf</tissue>
    </source>
</reference>
<organism evidence="2 3">
    <name type="scientific">Heracleum sosnowskyi</name>
    <dbReference type="NCBI Taxonomy" id="360622"/>
    <lineage>
        <taxon>Eukaryota</taxon>
        <taxon>Viridiplantae</taxon>
        <taxon>Streptophyta</taxon>
        <taxon>Embryophyta</taxon>
        <taxon>Tracheophyta</taxon>
        <taxon>Spermatophyta</taxon>
        <taxon>Magnoliopsida</taxon>
        <taxon>eudicotyledons</taxon>
        <taxon>Gunneridae</taxon>
        <taxon>Pentapetalae</taxon>
        <taxon>asterids</taxon>
        <taxon>campanulids</taxon>
        <taxon>Apiales</taxon>
        <taxon>Apiaceae</taxon>
        <taxon>Apioideae</taxon>
        <taxon>apioid superclade</taxon>
        <taxon>Tordylieae</taxon>
        <taxon>Tordyliinae</taxon>
        <taxon>Heracleum</taxon>
    </lineage>
</organism>
<dbReference type="Gene3D" id="2.40.50.140">
    <property type="entry name" value="Nucleic acid-binding proteins"/>
    <property type="match status" value="2"/>
</dbReference>
<proteinExistence type="predicted"/>
<evidence type="ECO:0000313" key="3">
    <source>
        <dbReference type="Proteomes" id="UP001237642"/>
    </source>
</evidence>
<dbReference type="PANTHER" id="PTHR47165:SF4">
    <property type="entry name" value="OS03G0429900 PROTEIN"/>
    <property type="match status" value="1"/>
</dbReference>
<evidence type="ECO:0000256" key="1">
    <source>
        <dbReference type="SAM" id="MobiDB-lite"/>
    </source>
</evidence>
<dbReference type="CDD" id="cd04481">
    <property type="entry name" value="RPA1_DBD_B_like"/>
    <property type="match status" value="1"/>
</dbReference>
<evidence type="ECO:0000313" key="2">
    <source>
        <dbReference type="EMBL" id="KAK1402032.1"/>
    </source>
</evidence>
<evidence type="ECO:0008006" key="4">
    <source>
        <dbReference type="Google" id="ProtNLM"/>
    </source>
</evidence>
<dbReference type="PANTHER" id="PTHR47165">
    <property type="entry name" value="OS03G0429900 PROTEIN"/>
    <property type="match status" value="1"/>
</dbReference>
<gene>
    <name evidence="2" type="ORF">POM88_001637</name>
</gene>
<dbReference type="Proteomes" id="UP001237642">
    <property type="component" value="Unassembled WGS sequence"/>
</dbReference>
<dbReference type="EMBL" id="JAUIZM010000001">
    <property type="protein sequence ID" value="KAK1402032.1"/>
    <property type="molecule type" value="Genomic_DNA"/>
</dbReference>
<dbReference type="AlphaFoldDB" id="A0AAD8NAK9"/>